<reference evidence="3 4" key="1">
    <citation type="journal article" date="2016" name="Nat. Commun.">
        <title>Thousands of microbial genomes shed light on interconnected biogeochemical processes in an aquifer system.</title>
        <authorList>
            <person name="Anantharaman K."/>
            <person name="Brown C.T."/>
            <person name="Hug L.A."/>
            <person name="Sharon I."/>
            <person name="Castelle C.J."/>
            <person name="Probst A.J."/>
            <person name="Thomas B.C."/>
            <person name="Singh A."/>
            <person name="Wilkins M.J."/>
            <person name="Karaoz U."/>
            <person name="Brodie E.L."/>
            <person name="Williams K.H."/>
            <person name="Hubbard S.S."/>
            <person name="Banfield J.F."/>
        </authorList>
    </citation>
    <scope>NUCLEOTIDE SEQUENCE [LARGE SCALE GENOMIC DNA]</scope>
</reference>
<gene>
    <name evidence="3" type="ORF">A3C20_00160</name>
</gene>
<dbReference type="Proteomes" id="UP000176914">
    <property type="component" value="Unassembled WGS sequence"/>
</dbReference>
<organism evidence="3 4">
    <name type="scientific">Candidatus Kaiserbacteria bacterium RIFCSPHIGHO2_02_FULL_55_25</name>
    <dbReference type="NCBI Taxonomy" id="1798498"/>
    <lineage>
        <taxon>Bacteria</taxon>
        <taxon>Candidatus Kaiseribacteriota</taxon>
    </lineage>
</organism>
<dbReference type="GO" id="GO:0003677">
    <property type="term" value="F:DNA binding"/>
    <property type="evidence" value="ECO:0007669"/>
    <property type="project" value="InterPro"/>
</dbReference>
<dbReference type="Pfam" id="PF04471">
    <property type="entry name" value="Mrr_cat"/>
    <property type="match status" value="1"/>
</dbReference>
<dbReference type="EMBL" id="MFLL01000009">
    <property type="protein sequence ID" value="OGG69766.1"/>
    <property type="molecule type" value="Genomic_DNA"/>
</dbReference>
<dbReference type="InterPro" id="IPR052906">
    <property type="entry name" value="Type_IV_Methyl-Rstrct_Enzyme"/>
</dbReference>
<dbReference type="InterPro" id="IPR011335">
    <property type="entry name" value="Restrct_endonuc-II-like"/>
</dbReference>
<protein>
    <submittedName>
        <fullName evidence="3">Restriction endonuclease</fullName>
    </submittedName>
</protein>
<dbReference type="InterPro" id="IPR007560">
    <property type="entry name" value="Restrct_endonuc_IV_Mrr"/>
</dbReference>
<comment type="caution">
    <text evidence="3">The sequence shown here is derived from an EMBL/GenBank/DDBJ whole genome shotgun (WGS) entry which is preliminary data.</text>
</comment>
<evidence type="ECO:0000313" key="4">
    <source>
        <dbReference type="Proteomes" id="UP000176914"/>
    </source>
</evidence>
<dbReference type="InterPro" id="IPR025745">
    <property type="entry name" value="Mrr-like_N_dom"/>
</dbReference>
<dbReference type="InterPro" id="IPR011856">
    <property type="entry name" value="tRNA_endonuc-like_dom_sf"/>
</dbReference>
<keyword evidence="3" id="KW-0255">Endonuclease</keyword>
<dbReference type="GO" id="GO:0015666">
    <property type="term" value="F:restriction endodeoxyribonuclease activity"/>
    <property type="evidence" value="ECO:0007669"/>
    <property type="project" value="TreeGrafter"/>
</dbReference>
<dbReference type="Pfam" id="PF14338">
    <property type="entry name" value="Mrr_N"/>
    <property type="match status" value="1"/>
</dbReference>
<dbReference type="SUPFAM" id="SSF52980">
    <property type="entry name" value="Restriction endonuclease-like"/>
    <property type="match status" value="1"/>
</dbReference>
<feature type="domain" description="Restriction system protein Mrr-like N-terminal" evidence="2">
    <location>
        <begin position="6"/>
        <end position="91"/>
    </location>
</feature>
<keyword evidence="3" id="KW-0378">Hydrolase</keyword>
<keyword evidence="3" id="KW-0540">Nuclease</keyword>
<evidence type="ECO:0000259" key="1">
    <source>
        <dbReference type="Pfam" id="PF04471"/>
    </source>
</evidence>
<accession>A0A1F6E7Y4</accession>
<name>A0A1F6E7Y4_9BACT</name>
<dbReference type="PANTHER" id="PTHR30015:SF7">
    <property type="entry name" value="TYPE IV METHYL-DIRECTED RESTRICTION ENZYME ECOKMRR"/>
    <property type="match status" value="1"/>
</dbReference>
<proteinExistence type="predicted"/>
<evidence type="ECO:0000259" key="2">
    <source>
        <dbReference type="Pfam" id="PF14338"/>
    </source>
</evidence>
<sequence length="294" mass="32886">MAIPKYEELMLPVLEELADGGVRSGQDVANAVAHKLHLSQEDLEQMLPSGKQKLFQNREAWAVTYMAKAGLIERPERGFLRITERGSAVLKQKQGKIDNVFLFRFKEFQNFKAKTPVETTDDSTPQEDLEKGFQAIGVSVREEILERLHEITPSRFEQVVIDVLVAMGYGGSHEDAAKAVGKSGDEGIDGVINEDRLGLDSIYIQAKRWKNNVGRPDVQSFVGALSGRHASKGIFITTSSYTNEATEYAKTLREKVILIDGERLAALMFEFNIGVSTENTYHVKRIDTDYFLNA</sequence>
<dbReference type="Gene3D" id="3.40.1350.10">
    <property type="match status" value="1"/>
</dbReference>
<evidence type="ECO:0000313" key="3">
    <source>
        <dbReference type="EMBL" id="OGG69766.1"/>
    </source>
</evidence>
<feature type="domain" description="Restriction endonuclease type IV Mrr" evidence="1">
    <location>
        <begin position="148"/>
        <end position="268"/>
    </location>
</feature>
<dbReference type="AlphaFoldDB" id="A0A1F6E7Y4"/>
<dbReference type="PANTHER" id="PTHR30015">
    <property type="entry name" value="MRR RESTRICTION SYSTEM PROTEIN"/>
    <property type="match status" value="1"/>
</dbReference>
<dbReference type="GO" id="GO:0009307">
    <property type="term" value="P:DNA restriction-modification system"/>
    <property type="evidence" value="ECO:0007669"/>
    <property type="project" value="InterPro"/>
</dbReference>